<evidence type="ECO:0000256" key="11">
    <source>
        <dbReference type="ARBA" id="ARBA00023136"/>
    </source>
</evidence>
<evidence type="ECO:0000256" key="2">
    <source>
        <dbReference type="ARBA" id="ARBA00011902"/>
    </source>
</evidence>
<accession>A0A9P1IWR2</accession>
<evidence type="ECO:0000256" key="16">
    <source>
        <dbReference type="ARBA" id="ARBA00051243"/>
    </source>
</evidence>
<evidence type="ECO:0000256" key="12">
    <source>
        <dbReference type="ARBA" id="ARBA00023137"/>
    </source>
</evidence>
<keyword evidence="12" id="KW-0829">Tyrosine-protein kinase</keyword>
<evidence type="ECO:0000313" key="24">
    <source>
        <dbReference type="Proteomes" id="UP001152747"/>
    </source>
</evidence>
<evidence type="ECO:0000256" key="17">
    <source>
        <dbReference type="PROSITE-ProRule" id="PRU00124"/>
    </source>
</evidence>
<evidence type="ECO:0000259" key="21">
    <source>
        <dbReference type="PROSITE" id="PS50011"/>
    </source>
</evidence>
<evidence type="ECO:0000256" key="7">
    <source>
        <dbReference type="ARBA" id="ARBA00022741"/>
    </source>
</evidence>
<dbReference type="InterPro" id="IPR011009">
    <property type="entry name" value="Kinase-like_dom_sf"/>
</dbReference>
<keyword evidence="13 17" id="KW-1015">Disulfide bond</keyword>
<dbReference type="FunFam" id="1.10.510.10:FF:001927">
    <property type="entry name" value="Receptor protein-tyrosine kinase"/>
    <property type="match status" value="1"/>
</dbReference>
<feature type="binding site" evidence="18">
    <location>
        <position position="1022"/>
    </location>
    <ligand>
        <name>ATP</name>
        <dbReference type="ChEBI" id="CHEBI:30616"/>
    </ligand>
</feature>
<dbReference type="Gene3D" id="2.60.120.200">
    <property type="match status" value="1"/>
</dbReference>
<proteinExistence type="predicted"/>
<dbReference type="GO" id="GO:0005886">
    <property type="term" value="C:plasma membrane"/>
    <property type="evidence" value="ECO:0007669"/>
    <property type="project" value="UniProtKB-SubCell"/>
</dbReference>
<dbReference type="InterPro" id="IPR000998">
    <property type="entry name" value="MAM_dom"/>
</dbReference>
<evidence type="ECO:0000256" key="20">
    <source>
        <dbReference type="SAM" id="SignalP"/>
    </source>
</evidence>
<dbReference type="GO" id="GO:0004714">
    <property type="term" value="F:transmembrane receptor protein tyrosine kinase activity"/>
    <property type="evidence" value="ECO:0007669"/>
    <property type="project" value="UniProtKB-EC"/>
</dbReference>
<dbReference type="InterPro" id="IPR017441">
    <property type="entry name" value="Protein_kinase_ATP_BS"/>
</dbReference>
<dbReference type="InterPro" id="IPR055163">
    <property type="entry name" value="ALK/LTK-like_GRD"/>
</dbReference>
<keyword evidence="7 18" id="KW-0547">Nucleotide-binding</keyword>
<comment type="subcellular location">
    <subcellularLocation>
        <location evidence="1">Cell membrane</location>
        <topology evidence="1">Single-pass type I membrane protein</topology>
    </subcellularLocation>
</comment>
<name>A0A9P1IWR2_9PELO</name>
<dbReference type="PRINTS" id="PR00109">
    <property type="entry name" value="TYRKINASE"/>
</dbReference>
<dbReference type="PROSITE" id="PS50060">
    <property type="entry name" value="MAM_2"/>
    <property type="match status" value="1"/>
</dbReference>
<evidence type="ECO:0000256" key="1">
    <source>
        <dbReference type="ARBA" id="ARBA00004251"/>
    </source>
</evidence>
<dbReference type="OrthoDB" id="73209at2759"/>
<keyword evidence="4" id="KW-0808">Transferase</keyword>
<dbReference type="Gene3D" id="1.10.510.10">
    <property type="entry name" value="Transferase(Phosphotransferase) domain 1"/>
    <property type="match status" value="1"/>
</dbReference>
<keyword evidence="24" id="KW-1185">Reference proteome</keyword>
<evidence type="ECO:0000256" key="5">
    <source>
        <dbReference type="ARBA" id="ARBA00022692"/>
    </source>
</evidence>
<dbReference type="Pfam" id="PF07714">
    <property type="entry name" value="PK_Tyr_Ser-Thr"/>
    <property type="match status" value="1"/>
</dbReference>
<comment type="caution">
    <text evidence="23">The sequence shown here is derived from an EMBL/GenBank/DDBJ whole genome shotgun (WGS) entry which is preliminary data.</text>
</comment>
<feature type="domain" description="Protein kinase" evidence="21">
    <location>
        <begin position="995"/>
        <end position="1280"/>
    </location>
</feature>
<dbReference type="InterPro" id="IPR050122">
    <property type="entry name" value="RTK"/>
</dbReference>
<protein>
    <recommendedName>
        <fullName evidence="2">receptor protein-tyrosine kinase</fullName>
        <ecNumber evidence="2">2.7.10.1</ecNumber>
    </recommendedName>
</protein>
<evidence type="ECO:0000256" key="13">
    <source>
        <dbReference type="ARBA" id="ARBA00023157"/>
    </source>
</evidence>
<keyword evidence="8" id="KW-0418">Kinase</keyword>
<dbReference type="EMBL" id="CANHGI010000005">
    <property type="protein sequence ID" value="CAI5452535.1"/>
    <property type="molecule type" value="Genomic_DNA"/>
</dbReference>
<feature type="chain" id="PRO_5040206491" description="receptor protein-tyrosine kinase" evidence="20">
    <location>
        <begin position="19"/>
        <end position="1456"/>
    </location>
</feature>
<feature type="disulfide bond" evidence="17">
    <location>
        <begin position="325"/>
        <end position="340"/>
    </location>
</feature>
<gene>
    <name evidence="23" type="ORF">CAMP_LOCUS15172</name>
</gene>
<evidence type="ECO:0000256" key="8">
    <source>
        <dbReference type="ARBA" id="ARBA00022777"/>
    </source>
</evidence>
<dbReference type="InterPro" id="IPR001245">
    <property type="entry name" value="Ser-Thr/Tyr_kinase_cat_dom"/>
</dbReference>
<keyword evidence="14" id="KW-0675">Receptor</keyword>
<feature type="signal peptide" evidence="20">
    <location>
        <begin position="1"/>
        <end position="18"/>
    </location>
</feature>
<dbReference type="CDD" id="cd00112">
    <property type="entry name" value="LDLa"/>
    <property type="match status" value="1"/>
</dbReference>
<dbReference type="PANTHER" id="PTHR24416">
    <property type="entry name" value="TYROSINE-PROTEIN KINASE RECEPTOR"/>
    <property type="match status" value="1"/>
</dbReference>
<comment type="catalytic activity">
    <reaction evidence="16">
        <text>L-tyrosyl-[protein] + ATP = O-phospho-L-tyrosyl-[protein] + ADP + H(+)</text>
        <dbReference type="Rhea" id="RHEA:10596"/>
        <dbReference type="Rhea" id="RHEA-COMP:10136"/>
        <dbReference type="Rhea" id="RHEA-COMP:20101"/>
        <dbReference type="ChEBI" id="CHEBI:15378"/>
        <dbReference type="ChEBI" id="CHEBI:30616"/>
        <dbReference type="ChEBI" id="CHEBI:46858"/>
        <dbReference type="ChEBI" id="CHEBI:61978"/>
        <dbReference type="ChEBI" id="CHEBI:456216"/>
        <dbReference type="EC" id="2.7.10.1"/>
    </reaction>
</comment>
<evidence type="ECO:0000256" key="9">
    <source>
        <dbReference type="ARBA" id="ARBA00022840"/>
    </source>
</evidence>
<dbReference type="EC" id="2.7.10.1" evidence="2"/>
<comment type="caution">
    <text evidence="17">Lacks conserved residue(s) required for the propagation of feature annotation.</text>
</comment>
<dbReference type="InterPro" id="IPR020635">
    <property type="entry name" value="Tyr_kinase_cat_dom"/>
</dbReference>
<keyword evidence="5 19" id="KW-0812">Transmembrane</keyword>
<feature type="domain" description="MAM" evidence="22">
    <location>
        <begin position="348"/>
        <end position="561"/>
    </location>
</feature>
<evidence type="ECO:0000256" key="15">
    <source>
        <dbReference type="ARBA" id="ARBA00023180"/>
    </source>
</evidence>
<dbReference type="GO" id="GO:0045664">
    <property type="term" value="P:regulation of neuron differentiation"/>
    <property type="evidence" value="ECO:0007669"/>
    <property type="project" value="TreeGrafter"/>
</dbReference>
<dbReference type="GO" id="GO:0005524">
    <property type="term" value="F:ATP binding"/>
    <property type="evidence" value="ECO:0007669"/>
    <property type="project" value="UniProtKB-UniRule"/>
</dbReference>
<dbReference type="SUPFAM" id="SSF56112">
    <property type="entry name" value="Protein kinase-like (PK-like)"/>
    <property type="match status" value="1"/>
</dbReference>
<dbReference type="SMART" id="SM00219">
    <property type="entry name" value="TyrKc"/>
    <property type="match status" value="1"/>
</dbReference>
<sequence length="1456" mass="162829">MLEKSLLILLWFFASSQSFDIDKYFENRLKIENGQRFFVKSNNENDARDLFASFIACDAKNSKIEQLEHCQNPNDTFCHSAIETPIFELTKNCSCLVDRCPEKSGDFAKFTDRILYPGCSCKELNTTEKLWKKFENSEEWKMSTNDPELVFNEFPMEKPTKIANFIQAGSETAFFNNSVASITSQVFRQSGLRCNLNFLHHFSPQSLDSTISVRAHFMDNNESFEIWKYEPAYFMRKSIFWVEEKITIGSFSRPFRISINCESGETPTSNFLKKVENPFHFACSLANVDFSGCDDIGDPSDTCSHASEKLCEKPGHAVCAYDSICDLNMDCSDGSDEENCYETAVPGTMCDFNNDKEFCPGWKQYTNATEDRKTLVFDDSSDILDTESLAKAKALNSNAMYLFENRIPSQKYGLKSERTAGSGGVLSYEAQEMPKTVATSVRLSALVSPVFEPTNPQAYNSSSPFFQSCKLRFWINARFQNFKWQIAVISRAHDPFLSGRRVLLDSTMFSWGYQPGEWSRQSLLIPRQNHPYRIGIFVDHYSASKGFFAIDDLTISQTCFAPPDQGTHIQKSQAVTKVTTCGATGSTPPLNCDRVRDLDGQNSLYLKKDGTQDWTVDQTGFYRVEGCGGAGGGLYGIPGQCATFQVHLHQDLVLQMLVGQHGEMACRKSRYEAFSCRVFNGVGKKPPKNGGGGGGATLITVRDSDHWKIILGGGAGQGRKPSEIEDIGAGYGATMEELKIDPRCGARCNATTPEKFFSFSMQRKCPDPKDLTVLGGFGGGASSCSSIGGGGAGMKGGDPLGDSEEEKSGTNYIDEKFSRDFRIYQNEILENGKITFKLCTKSCESPSVCRFGGENLEKEFCACPDGSEYMNSTDSCQCSLYCPYSGTCQFRNFTMEQFCMCPNGMDQTGTSFMACGDISLPWLFAVLLFISVVIVSLIAFLFVKYFKRRNEKVARELIEFSLMRTQEYLYDDIYFGKQTRQNALEKLPAIDREVLLIGKVLGKGNFGEVLLGKYHETDVAVKTISKPFSASISAQADFCNEALCMGTFIHENIVRLIGVDFENVPYVIASEYMEGGDLLTFVKEARPSMYNLNPYKMTMCDLVKIVSDVAAGCECLEDYGYVHRDIAARNILLTNKQNGRVAKIADFGMAKEMSLGSEYYRVHGRAMLPIKWTPPEAFIDGLFTAKSDVWSFGILCWEVFSLGVVPYPSRKNEEVMLMLTEGGRLEYPFGIPMRIYQLMRDCWKTIPADRPSFTQINETIEDISTDPSVSQMAFPIHPAVRASFAHSQSNLPNSCDTPQTAVTEISMNSIFMDRGDALKISPTQQDLNDMIKLHELMLIQEKPYNSEMADSFVDGLRKELAKTSAQNTMFHFNTQIAQLFSPNSLEDEENAQMINNSNVVSDQTPPSSIIDFNKLAVQNTGPTLHRPNSLNFQDCEPLLAENPENLENLAENPYSC</sequence>
<keyword evidence="3" id="KW-1003">Cell membrane</keyword>
<evidence type="ECO:0000256" key="18">
    <source>
        <dbReference type="PROSITE-ProRule" id="PRU10141"/>
    </source>
</evidence>
<keyword evidence="10 19" id="KW-1133">Transmembrane helix</keyword>
<evidence type="ECO:0000256" key="6">
    <source>
        <dbReference type="ARBA" id="ARBA00022729"/>
    </source>
</evidence>
<keyword evidence="6 20" id="KW-0732">Signal</keyword>
<organism evidence="23 24">
    <name type="scientific">Caenorhabditis angaria</name>
    <dbReference type="NCBI Taxonomy" id="860376"/>
    <lineage>
        <taxon>Eukaryota</taxon>
        <taxon>Metazoa</taxon>
        <taxon>Ecdysozoa</taxon>
        <taxon>Nematoda</taxon>
        <taxon>Chromadorea</taxon>
        <taxon>Rhabditida</taxon>
        <taxon>Rhabditina</taxon>
        <taxon>Rhabditomorpha</taxon>
        <taxon>Rhabditoidea</taxon>
        <taxon>Rhabditidae</taxon>
        <taxon>Peloderinae</taxon>
        <taxon>Caenorhabditis</taxon>
    </lineage>
</organism>
<dbReference type="PANTHER" id="PTHR24416:SF604">
    <property type="entry name" value="RECEPTOR PROTEIN-TYROSINE KINASE"/>
    <property type="match status" value="1"/>
</dbReference>
<dbReference type="PROSITE" id="PS00109">
    <property type="entry name" value="PROTEIN_KINASE_TYR"/>
    <property type="match status" value="1"/>
</dbReference>
<reference evidence="23" key="1">
    <citation type="submission" date="2022-11" db="EMBL/GenBank/DDBJ databases">
        <authorList>
            <person name="Kikuchi T."/>
        </authorList>
    </citation>
    <scope>NUCLEOTIDE SEQUENCE</scope>
    <source>
        <strain evidence="23">PS1010</strain>
    </source>
</reference>
<dbReference type="PROSITE" id="PS50011">
    <property type="entry name" value="PROTEIN_KINASE_DOM"/>
    <property type="match status" value="1"/>
</dbReference>
<dbReference type="InterPro" id="IPR008266">
    <property type="entry name" value="Tyr_kinase_AS"/>
</dbReference>
<dbReference type="InterPro" id="IPR000719">
    <property type="entry name" value="Prot_kinase_dom"/>
</dbReference>
<keyword evidence="15" id="KW-0325">Glycoprotein</keyword>
<evidence type="ECO:0000256" key="4">
    <source>
        <dbReference type="ARBA" id="ARBA00022679"/>
    </source>
</evidence>
<feature type="transmembrane region" description="Helical" evidence="19">
    <location>
        <begin position="920"/>
        <end position="943"/>
    </location>
</feature>
<keyword evidence="9 18" id="KW-0067">ATP-binding</keyword>
<dbReference type="Proteomes" id="UP001152747">
    <property type="component" value="Unassembled WGS sequence"/>
</dbReference>
<evidence type="ECO:0000256" key="19">
    <source>
        <dbReference type="SAM" id="Phobius"/>
    </source>
</evidence>
<evidence type="ECO:0000259" key="22">
    <source>
        <dbReference type="PROSITE" id="PS50060"/>
    </source>
</evidence>
<dbReference type="Pfam" id="PF12810">
    <property type="entry name" value="ALK_LTK_GRD"/>
    <property type="match status" value="1"/>
</dbReference>
<evidence type="ECO:0000256" key="10">
    <source>
        <dbReference type="ARBA" id="ARBA00022989"/>
    </source>
</evidence>
<evidence type="ECO:0000256" key="14">
    <source>
        <dbReference type="ARBA" id="ARBA00023170"/>
    </source>
</evidence>
<dbReference type="InterPro" id="IPR002172">
    <property type="entry name" value="LDrepeatLR_classA_rpt"/>
</dbReference>
<dbReference type="PROSITE" id="PS00107">
    <property type="entry name" value="PROTEIN_KINASE_ATP"/>
    <property type="match status" value="1"/>
</dbReference>
<dbReference type="PROSITE" id="PS50068">
    <property type="entry name" value="LDLRA_2"/>
    <property type="match status" value="1"/>
</dbReference>
<evidence type="ECO:0000256" key="3">
    <source>
        <dbReference type="ARBA" id="ARBA00022475"/>
    </source>
</evidence>
<evidence type="ECO:0000313" key="23">
    <source>
        <dbReference type="EMBL" id="CAI5452535.1"/>
    </source>
</evidence>
<keyword evidence="11 19" id="KW-0472">Membrane</keyword>